<dbReference type="KEGG" id="gry:D7I44_01780"/>
<dbReference type="RefSeq" id="WP_120787921.1">
    <property type="nucleotide sequence ID" value="NZ_CP032624.1"/>
</dbReference>
<dbReference type="AlphaFoldDB" id="A0A387BN20"/>
<evidence type="ECO:0000313" key="1">
    <source>
        <dbReference type="EMBL" id="AYG02387.1"/>
    </source>
</evidence>
<dbReference type="EMBL" id="CP032624">
    <property type="protein sequence ID" value="AYG02387.1"/>
    <property type="molecule type" value="Genomic_DNA"/>
</dbReference>
<evidence type="ECO:0000313" key="2">
    <source>
        <dbReference type="Proteomes" id="UP000275069"/>
    </source>
</evidence>
<gene>
    <name evidence="1" type="ORF">D7I44_01780</name>
</gene>
<proteinExistence type="predicted"/>
<reference evidence="1 2" key="1">
    <citation type="submission" date="2018-09" db="EMBL/GenBank/DDBJ databases">
        <title>Genome sequencing of strain 2DFW10M-5.</title>
        <authorList>
            <person name="Heo J."/>
            <person name="Kim S.-J."/>
            <person name="Kwon S.-W."/>
        </authorList>
    </citation>
    <scope>NUCLEOTIDE SEQUENCE [LARGE SCALE GENOMIC DNA]</scope>
    <source>
        <strain evidence="1 2">2DFW10M-5</strain>
    </source>
</reference>
<dbReference type="Proteomes" id="UP000275069">
    <property type="component" value="Chromosome"/>
</dbReference>
<keyword evidence="2" id="KW-1185">Reference proteome</keyword>
<name>A0A387BN20_9MICO</name>
<organism evidence="1 2">
    <name type="scientific">Gryllotalpicola protaetiae</name>
    <dbReference type="NCBI Taxonomy" id="2419771"/>
    <lineage>
        <taxon>Bacteria</taxon>
        <taxon>Bacillati</taxon>
        <taxon>Actinomycetota</taxon>
        <taxon>Actinomycetes</taxon>
        <taxon>Micrococcales</taxon>
        <taxon>Microbacteriaceae</taxon>
        <taxon>Gryllotalpicola</taxon>
    </lineage>
</organism>
<accession>A0A387BN20</accession>
<sequence length="72" mass="7815">MSTSRFVYEVQCYIASAAGEVSGMRRRFLTSTGAHHWARGALERGYANPVTVSRSAPIGPGPILYELTADEP</sequence>
<protein>
    <submittedName>
        <fullName evidence="1">Uncharacterized protein</fullName>
    </submittedName>
</protein>